<dbReference type="PROSITE" id="PS50894">
    <property type="entry name" value="HPT"/>
    <property type="match status" value="1"/>
</dbReference>
<evidence type="ECO:0000259" key="19">
    <source>
        <dbReference type="PROSITE" id="PS50110"/>
    </source>
</evidence>
<keyword evidence="17" id="KW-0732">Signal</keyword>
<evidence type="ECO:0000256" key="7">
    <source>
        <dbReference type="ARBA" id="ARBA00022679"/>
    </source>
</evidence>
<dbReference type="InterPro" id="IPR036890">
    <property type="entry name" value="HATPase_C_sf"/>
</dbReference>
<evidence type="ECO:0000259" key="18">
    <source>
        <dbReference type="PROSITE" id="PS50109"/>
    </source>
</evidence>
<dbReference type="SMART" id="SM00448">
    <property type="entry name" value="REC"/>
    <property type="match status" value="1"/>
</dbReference>
<dbReference type="InterPro" id="IPR011006">
    <property type="entry name" value="CheY-like_superfamily"/>
</dbReference>
<name>A4CFB3_9GAMM</name>
<keyword evidence="9 21" id="KW-0418">Kinase</keyword>
<dbReference type="InterPro" id="IPR003594">
    <property type="entry name" value="HATPase_dom"/>
</dbReference>
<evidence type="ECO:0000256" key="8">
    <source>
        <dbReference type="ARBA" id="ARBA00022692"/>
    </source>
</evidence>
<dbReference type="Gene3D" id="1.10.287.130">
    <property type="match status" value="1"/>
</dbReference>
<dbReference type="PANTHER" id="PTHR43047">
    <property type="entry name" value="TWO-COMPONENT HISTIDINE PROTEIN KINASE"/>
    <property type="match status" value="1"/>
</dbReference>
<dbReference type="Proteomes" id="UP000006201">
    <property type="component" value="Unassembled WGS sequence"/>
</dbReference>
<evidence type="ECO:0000256" key="12">
    <source>
        <dbReference type="ARBA" id="ARBA00023012"/>
    </source>
</evidence>
<dbReference type="InterPro" id="IPR036641">
    <property type="entry name" value="HPT_dom_sf"/>
</dbReference>
<dbReference type="GO" id="GO:0005886">
    <property type="term" value="C:plasma membrane"/>
    <property type="evidence" value="ECO:0007669"/>
    <property type="project" value="UniProtKB-SubCell"/>
</dbReference>
<dbReference type="Pfam" id="PF13424">
    <property type="entry name" value="TPR_12"/>
    <property type="match status" value="1"/>
</dbReference>
<dbReference type="SUPFAM" id="SSF55874">
    <property type="entry name" value="ATPase domain of HSP90 chaperone/DNA topoisomerase II/histidine kinase"/>
    <property type="match status" value="1"/>
</dbReference>
<keyword evidence="22" id="KW-1185">Reference proteome</keyword>
<dbReference type="SMART" id="SM00028">
    <property type="entry name" value="TPR"/>
    <property type="match status" value="6"/>
</dbReference>
<feature type="domain" description="HPt" evidence="20">
    <location>
        <begin position="855"/>
        <end position="946"/>
    </location>
</feature>
<dbReference type="InterPro" id="IPR036097">
    <property type="entry name" value="HisK_dim/P_sf"/>
</dbReference>
<evidence type="ECO:0000313" key="21">
    <source>
        <dbReference type="EMBL" id="EAR26551.1"/>
    </source>
</evidence>
<dbReference type="PROSITE" id="PS50110">
    <property type="entry name" value="RESPONSE_REGULATORY"/>
    <property type="match status" value="1"/>
</dbReference>
<dbReference type="Pfam" id="PF00072">
    <property type="entry name" value="Response_reg"/>
    <property type="match status" value="1"/>
</dbReference>
<feature type="modified residue" description="Phosphohistidine" evidence="14">
    <location>
        <position position="894"/>
    </location>
</feature>
<keyword evidence="13" id="KW-0472">Membrane</keyword>
<comment type="caution">
    <text evidence="21">The sequence shown here is derived from an EMBL/GenBank/DDBJ whole genome shotgun (WGS) entry which is preliminary data.</text>
</comment>
<evidence type="ECO:0000256" key="10">
    <source>
        <dbReference type="ARBA" id="ARBA00022840"/>
    </source>
</evidence>
<proteinExistence type="predicted"/>
<feature type="domain" description="Response regulatory" evidence="19">
    <location>
        <begin position="727"/>
        <end position="841"/>
    </location>
</feature>
<dbReference type="PRINTS" id="PR00344">
    <property type="entry name" value="BCTRLSENSOR"/>
</dbReference>
<dbReference type="GO" id="GO:0000155">
    <property type="term" value="F:phosphorelay sensor kinase activity"/>
    <property type="evidence" value="ECO:0007669"/>
    <property type="project" value="InterPro"/>
</dbReference>
<dbReference type="eggNOG" id="COG2205">
    <property type="taxonomic scope" value="Bacteria"/>
</dbReference>
<dbReference type="Gene3D" id="1.25.40.10">
    <property type="entry name" value="Tetratricopeptide repeat domain"/>
    <property type="match status" value="2"/>
</dbReference>
<dbReference type="SUPFAM" id="SSF52172">
    <property type="entry name" value="CheY-like"/>
    <property type="match status" value="1"/>
</dbReference>
<dbReference type="Gene3D" id="1.20.120.160">
    <property type="entry name" value="HPT domain"/>
    <property type="match status" value="1"/>
</dbReference>
<evidence type="ECO:0000256" key="9">
    <source>
        <dbReference type="ARBA" id="ARBA00022777"/>
    </source>
</evidence>
<dbReference type="OrthoDB" id="9810730at2"/>
<keyword evidence="7" id="KW-0808">Transferase</keyword>
<dbReference type="CDD" id="cd17546">
    <property type="entry name" value="REC_hyHK_CKI1_RcsC-like"/>
    <property type="match status" value="1"/>
</dbReference>
<dbReference type="EC" id="2.7.13.3" evidence="3"/>
<evidence type="ECO:0000256" key="11">
    <source>
        <dbReference type="ARBA" id="ARBA00022989"/>
    </source>
</evidence>
<evidence type="ECO:0000256" key="6">
    <source>
        <dbReference type="ARBA" id="ARBA00022553"/>
    </source>
</evidence>
<dbReference type="SMART" id="SM00387">
    <property type="entry name" value="HATPase_c"/>
    <property type="match status" value="1"/>
</dbReference>
<evidence type="ECO:0000256" key="13">
    <source>
        <dbReference type="ARBA" id="ARBA00023136"/>
    </source>
</evidence>
<dbReference type="InterPro" id="IPR019734">
    <property type="entry name" value="TPR_rpt"/>
</dbReference>
<evidence type="ECO:0000256" key="17">
    <source>
        <dbReference type="SAM" id="SignalP"/>
    </source>
</evidence>
<dbReference type="HOGENOM" id="CLU_000445_114_15_6"/>
<organism evidence="21 22">
    <name type="scientific">Pseudoalteromonas tunicata D2</name>
    <dbReference type="NCBI Taxonomy" id="87626"/>
    <lineage>
        <taxon>Bacteria</taxon>
        <taxon>Pseudomonadati</taxon>
        <taxon>Pseudomonadota</taxon>
        <taxon>Gammaproteobacteria</taxon>
        <taxon>Alteromonadales</taxon>
        <taxon>Pseudoalteromonadaceae</taxon>
        <taxon>Pseudoalteromonas</taxon>
    </lineage>
</organism>
<keyword evidence="4" id="KW-1003">Cell membrane</keyword>
<dbReference type="InterPro" id="IPR011990">
    <property type="entry name" value="TPR-like_helical_dom_sf"/>
</dbReference>
<dbReference type="SUPFAM" id="SSF48452">
    <property type="entry name" value="TPR-like"/>
    <property type="match status" value="2"/>
</dbReference>
<dbReference type="STRING" id="87626.PTD2_09399"/>
<feature type="repeat" description="TPR" evidence="16">
    <location>
        <begin position="65"/>
        <end position="98"/>
    </location>
</feature>
<evidence type="ECO:0000256" key="14">
    <source>
        <dbReference type="PROSITE-ProRule" id="PRU00110"/>
    </source>
</evidence>
<dbReference type="InterPro" id="IPR001789">
    <property type="entry name" value="Sig_transdc_resp-reg_receiver"/>
</dbReference>
<comment type="catalytic activity">
    <reaction evidence="1">
        <text>ATP + protein L-histidine = ADP + protein N-phospho-L-histidine.</text>
        <dbReference type="EC" id="2.7.13.3"/>
    </reaction>
</comment>
<keyword evidence="5" id="KW-0997">Cell inner membrane</keyword>
<dbReference type="FunFam" id="1.10.287.130:FF:000001">
    <property type="entry name" value="Two-component sensor histidine kinase"/>
    <property type="match status" value="1"/>
</dbReference>
<keyword evidence="16" id="KW-0802">TPR repeat</keyword>
<feature type="domain" description="Histidine kinase" evidence="18">
    <location>
        <begin position="485"/>
        <end position="702"/>
    </location>
</feature>
<evidence type="ECO:0000256" key="1">
    <source>
        <dbReference type="ARBA" id="ARBA00000085"/>
    </source>
</evidence>
<dbReference type="Pfam" id="PF02518">
    <property type="entry name" value="HATPase_c"/>
    <property type="match status" value="1"/>
</dbReference>
<dbReference type="PROSITE" id="PS50109">
    <property type="entry name" value="HIS_KIN"/>
    <property type="match status" value="1"/>
</dbReference>
<dbReference type="SMART" id="SM00388">
    <property type="entry name" value="HisKA"/>
    <property type="match status" value="1"/>
</dbReference>
<keyword evidence="10" id="KW-0547">Nucleotide-binding</keyword>
<reference evidence="21 22" key="1">
    <citation type="submission" date="2006-02" db="EMBL/GenBank/DDBJ databases">
        <authorList>
            <person name="Moran M.A."/>
            <person name="Kjelleberg S."/>
            <person name="Egan S."/>
            <person name="Saunders N."/>
            <person name="Thomas T."/>
            <person name="Ferriera S."/>
            <person name="Johnson J."/>
            <person name="Kravitz S."/>
            <person name="Halpern A."/>
            <person name="Remington K."/>
            <person name="Beeson K."/>
            <person name="Tran B."/>
            <person name="Rogers Y.-H."/>
            <person name="Friedman R."/>
            <person name="Venter J.C."/>
        </authorList>
    </citation>
    <scope>NUCLEOTIDE SEQUENCE [LARGE SCALE GENOMIC DNA]</scope>
    <source>
        <strain evidence="21 22">D2</strain>
    </source>
</reference>
<feature type="signal peptide" evidence="17">
    <location>
        <begin position="1"/>
        <end position="27"/>
    </location>
</feature>
<gene>
    <name evidence="21" type="ORF">PTD2_09399</name>
</gene>
<dbReference type="PROSITE" id="PS50005">
    <property type="entry name" value="TPR"/>
    <property type="match status" value="1"/>
</dbReference>
<dbReference type="SUPFAM" id="SSF47226">
    <property type="entry name" value="Histidine-containing phosphotransfer domain, HPT domain"/>
    <property type="match status" value="1"/>
</dbReference>
<keyword evidence="8" id="KW-0812">Transmembrane</keyword>
<dbReference type="AlphaFoldDB" id="A4CFB3"/>
<dbReference type="Pfam" id="PF01627">
    <property type="entry name" value="Hpt"/>
    <property type="match status" value="1"/>
</dbReference>
<dbReference type="Gene3D" id="3.40.50.2300">
    <property type="match status" value="1"/>
</dbReference>
<keyword evidence="11" id="KW-1133">Transmembrane helix</keyword>
<evidence type="ECO:0000256" key="4">
    <source>
        <dbReference type="ARBA" id="ARBA00022475"/>
    </source>
</evidence>
<dbReference type="InterPro" id="IPR003661">
    <property type="entry name" value="HisK_dim/P_dom"/>
</dbReference>
<evidence type="ECO:0000259" key="20">
    <source>
        <dbReference type="PROSITE" id="PS50894"/>
    </source>
</evidence>
<sequence>MLLNKKDVFGCTLACLLFFIAVSPVHADSFTDKFAQIETVELLDKKIERFTQLQQDSNLTAQQQIKVYIALSVLYHQNNDLNAALAQSEQALKIAKDHQLLLEQAQTEHRLGVIHYLMGNNAQALIAYQNAEQLYSELDEPLLQANTFNNLGLVHAAMSNIDQALKYYKFAQPIYNELGSEKDKVDIVFNIAGLYLRLKQNAVAIKMYRQVIEQREQLNDIEGLALAYGDLGSTYKNDGQYELGEEYLQKSLQYYLKKNDYYNAASQSHNLAELYSSTLQLIKAKDYANQAVTMSLQASNQAAYAGSLYTLAKLAYLDKEFSLALEYLAKSDQISVHMVYKLQLEENLTLYALVLSAQQQSNSALQTLQKYKDKKQDNSDKQLQDKLAQYQALLDAEQLNQQLVQLKQAQKIDALNLDQTMQQRNFTIMIALLLLLATFLLFRRAMAENARYVLSKKVEQRSVELEQISKQLQRASEVKSQFLANMSHEIRTPLTAVMGQAELIINGDIPVSEIKDEVKIIHNNSLHLLELINDILDLTRIEANKLILDRAPADVVALGKEVVHMFCESAKQKGLKLSFQHFLCTPYYIAMDKVRLKQILINLCSNAVKFTEQGEVKVEVWPTSSGLKFIISDTGIGMTNKQLGNIFNSFTQGDNTISRRFGGSGLGLCLSEQLANLMGGSISVTSELGKGSIFTLHLTCQQLVDHQPIAEAEKSLASCHETKFEGTVLLAEDHEDNRRLITLMLEKLGLSVIGAENGKQAVEIALKSDIDIILLDIQMPQMDGIAAFKLLRQCGMNLPIIALTANAMSHEVQHYYDLGFNDHLKKPIEREAFVATLAKHLNIDDDTRSAGNQLVGIDMSDLVARFANSFPDELSELSLHMAALRYTDIGLQAHKLAGAAAMFGFHELAACAQYLEKVIKYEDYSEVADAVAELQAQLVMQKEASK</sequence>
<keyword evidence="12" id="KW-0902">Two-component regulatory system</keyword>
<evidence type="ECO:0000256" key="3">
    <source>
        <dbReference type="ARBA" id="ARBA00012438"/>
    </source>
</evidence>
<keyword evidence="6 15" id="KW-0597">Phosphoprotein</keyword>
<dbReference type="SUPFAM" id="SSF47384">
    <property type="entry name" value="Homodimeric domain of signal transducing histidine kinase"/>
    <property type="match status" value="1"/>
</dbReference>
<evidence type="ECO:0000313" key="22">
    <source>
        <dbReference type="Proteomes" id="UP000006201"/>
    </source>
</evidence>
<dbReference type="InterPro" id="IPR005467">
    <property type="entry name" value="His_kinase_dom"/>
</dbReference>
<comment type="subcellular location">
    <subcellularLocation>
        <location evidence="2">Cell inner membrane</location>
        <topology evidence="2">Multi-pass membrane protein</topology>
    </subcellularLocation>
</comment>
<dbReference type="FunFam" id="3.30.565.10:FF:000010">
    <property type="entry name" value="Sensor histidine kinase RcsC"/>
    <property type="match status" value="1"/>
</dbReference>
<dbReference type="EMBL" id="AAOH01000012">
    <property type="protein sequence ID" value="EAR26551.1"/>
    <property type="molecule type" value="Genomic_DNA"/>
</dbReference>
<evidence type="ECO:0000256" key="16">
    <source>
        <dbReference type="PROSITE-ProRule" id="PRU00339"/>
    </source>
</evidence>
<dbReference type="CDD" id="cd00082">
    <property type="entry name" value="HisKA"/>
    <property type="match status" value="1"/>
</dbReference>
<evidence type="ECO:0000256" key="5">
    <source>
        <dbReference type="ARBA" id="ARBA00022519"/>
    </source>
</evidence>
<dbReference type="InterPro" id="IPR004358">
    <property type="entry name" value="Sig_transdc_His_kin-like_C"/>
</dbReference>
<dbReference type="CDD" id="cd16922">
    <property type="entry name" value="HATPase_EvgS-ArcB-TorS-like"/>
    <property type="match status" value="1"/>
</dbReference>
<dbReference type="Pfam" id="PF00512">
    <property type="entry name" value="HisKA"/>
    <property type="match status" value="1"/>
</dbReference>
<dbReference type="Pfam" id="PF13181">
    <property type="entry name" value="TPR_8"/>
    <property type="match status" value="3"/>
</dbReference>
<dbReference type="InterPro" id="IPR008207">
    <property type="entry name" value="Sig_transdc_His_kin_Hpt_dom"/>
</dbReference>
<protein>
    <recommendedName>
        <fullName evidence="3">histidine kinase</fullName>
        <ecNumber evidence="3">2.7.13.3</ecNumber>
    </recommendedName>
</protein>
<evidence type="ECO:0000256" key="2">
    <source>
        <dbReference type="ARBA" id="ARBA00004429"/>
    </source>
</evidence>
<feature type="chain" id="PRO_5002666297" description="histidine kinase" evidence="17">
    <location>
        <begin position="28"/>
        <end position="946"/>
    </location>
</feature>
<accession>A4CFB3</accession>
<dbReference type="RefSeq" id="WP_009839254.1">
    <property type="nucleotide sequence ID" value="NZ_AAOH01000012.1"/>
</dbReference>
<keyword evidence="10" id="KW-0067">ATP-binding</keyword>
<evidence type="ECO:0000256" key="15">
    <source>
        <dbReference type="PROSITE-ProRule" id="PRU00169"/>
    </source>
</evidence>
<dbReference type="Gene3D" id="3.30.565.10">
    <property type="entry name" value="Histidine kinase-like ATPase, C-terminal domain"/>
    <property type="match status" value="1"/>
</dbReference>
<feature type="modified residue" description="4-aspartylphosphate" evidence="15">
    <location>
        <position position="776"/>
    </location>
</feature>